<evidence type="ECO:0000313" key="6">
    <source>
        <dbReference type="EMBL" id="KRG91170.1"/>
    </source>
</evidence>
<dbReference type="EnsemblPlants" id="KRG91170">
    <property type="protein sequence ID" value="KRG91170"/>
    <property type="gene ID" value="GLYMA_20G138000"/>
</dbReference>
<evidence type="ECO:0000256" key="4">
    <source>
        <dbReference type="SAM" id="SignalP"/>
    </source>
</evidence>
<dbReference type="InParanoid" id="K7N3C4"/>
<feature type="transmembrane region" description="Helical" evidence="3">
    <location>
        <begin position="261"/>
        <end position="280"/>
    </location>
</feature>
<dbReference type="CDD" id="cd23509">
    <property type="entry name" value="Gnk2-like"/>
    <property type="match status" value="2"/>
</dbReference>
<keyword evidence="3" id="KW-0472">Membrane</keyword>
<dbReference type="AlphaFoldDB" id="K7N3C4"/>
<keyword evidence="3" id="KW-1133">Transmembrane helix</keyword>
<feature type="domain" description="Gnk2-homologous" evidence="5">
    <location>
        <begin position="139"/>
        <end position="248"/>
    </location>
</feature>
<reference evidence="6" key="3">
    <citation type="submission" date="2018-07" db="EMBL/GenBank/DDBJ databases">
        <title>WGS assembly of Glycine max.</title>
        <authorList>
            <person name="Schmutz J."/>
            <person name="Cannon S."/>
            <person name="Schlueter J."/>
            <person name="Ma J."/>
            <person name="Mitros T."/>
            <person name="Nelson W."/>
            <person name="Hyten D."/>
            <person name="Song Q."/>
            <person name="Thelen J."/>
            <person name="Cheng J."/>
            <person name="Xu D."/>
            <person name="Hellsten U."/>
            <person name="May G."/>
            <person name="Yu Y."/>
            <person name="Sakurai T."/>
            <person name="Umezawa T."/>
            <person name="Bhattacharyya M."/>
            <person name="Sandhu D."/>
            <person name="Valliyodan B."/>
            <person name="Lindquist E."/>
            <person name="Peto M."/>
            <person name="Grant D."/>
            <person name="Shu S."/>
            <person name="Goodstein D."/>
            <person name="Barry K."/>
            <person name="Futrell-Griggs M."/>
            <person name="Abernathy B."/>
            <person name="Du J."/>
            <person name="Tian Z."/>
            <person name="Zhu L."/>
            <person name="Gill N."/>
            <person name="Joshi T."/>
            <person name="Libault M."/>
            <person name="Sethuraman A."/>
            <person name="Zhang X."/>
            <person name="Shinozaki K."/>
            <person name="Nguyen H."/>
            <person name="Wing R."/>
            <person name="Cregan P."/>
            <person name="Specht J."/>
            <person name="Grimwood J."/>
            <person name="Rokhsar D."/>
            <person name="Stacey G."/>
            <person name="Shoemaker R."/>
            <person name="Jackson S."/>
        </authorList>
    </citation>
    <scope>NUCLEOTIDE SEQUENCE</scope>
    <source>
        <tissue evidence="6">Callus</tissue>
    </source>
</reference>
<accession>K7N3C4</accession>
<dbReference type="InterPro" id="IPR038408">
    <property type="entry name" value="GNK2_sf"/>
</dbReference>
<evidence type="ECO:0000313" key="7">
    <source>
        <dbReference type="EnsemblPlants" id="KRG91170"/>
    </source>
</evidence>
<keyword evidence="2" id="KW-0677">Repeat</keyword>
<dbReference type="SMR" id="K7N3C4"/>
<dbReference type="HOGENOM" id="CLU_000288_35_0_1"/>
<dbReference type="FunFam" id="3.30.430.20:FF:000003">
    <property type="entry name" value="Cysteine-rich RLK (RECEPTOR-like protein kinase) 10"/>
    <property type="match status" value="1"/>
</dbReference>
<dbReference type="Gramene" id="KRG91170">
    <property type="protein sequence ID" value="KRG91170"/>
    <property type="gene ID" value="GLYMA_20G138000"/>
</dbReference>
<proteinExistence type="predicted"/>
<name>K7N3C4_SOYBN</name>
<dbReference type="PaxDb" id="3847-GLYMA20G27495.1"/>
<dbReference type="PANTHER" id="PTHR32099:SF103">
    <property type="entry name" value="GNK2-HOMOLOGOUS DOMAIN-CONTAINING PROTEIN"/>
    <property type="match status" value="1"/>
</dbReference>
<dbReference type="Gene3D" id="3.30.430.20">
    <property type="entry name" value="Gnk2 domain, C-X8-C-X2-C motif"/>
    <property type="match status" value="2"/>
</dbReference>
<organism evidence="7">
    <name type="scientific">Glycine max</name>
    <name type="common">Soybean</name>
    <name type="synonym">Glycine hispida</name>
    <dbReference type="NCBI Taxonomy" id="3847"/>
    <lineage>
        <taxon>Eukaryota</taxon>
        <taxon>Viridiplantae</taxon>
        <taxon>Streptophyta</taxon>
        <taxon>Embryophyta</taxon>
        <taxon>Tracheophyta</taxon>
        <taxon>Spermatophyta</taxon>
        <taxon>Magnoliopsida</taxon>
        <taxon>eudicotyledons</taxon>
        <taxon>Gunneridae</taxon>
        <taxon>Pentapetalae</taxon>
        <taxon>rosids</taxon>
        <taxon>fabids</taxon>
        <taxon>Fabales</taxon>
        <taxon>Fabaceae</taxon>
        <taxon>Papilionoideae</taxon>
        <taxon>50 kb inversion clade</taxon>
        <taxon>NPAAA clade</taxon>
        <taxon>indigoferoid/millettioid clade</taxon>
        <taxon>Phaseoleae</taxon>
        <taxon>Glycine</taxon>
        <taxon>Glycine subgen. Soja</taxon>
    </lineage>
</organism>
<feature type="signal peptide" evidence="4">
    <location>
        <begin position="1"/>
        <end position="29"/>
    </location>
</feature>
<dbReference type="OMA" id="FLMISAQ"/>
<keyword evidence="3" id="KW-0812">Transmembrane</keyword>
<evidence type="ECO:0000313" key="8">
    <source>
        <dbReference type="Proteomes" id="UP000008827"/>
    </source>
</evidence>
<reference evidence="7" key="2">
    <citation type="submission" date="2018-02" db="UniProtKB">
        <authorList>
            <consortium name="EnsemblPlants"/>
        </authorList>
    </citation>
    <scope>IDENTIFICATION</scope>
    <source>
        <strain evidence="7">Williams 82</strain>
    </source>
</reference>
<protein>
    <recommendedName>
        <fullName evidence="5">Gnk2-homologous domain-containing protein</fullName>
    </recommendedName>
</protein>
<evidence type="ECO:0000259" key="5">
    <source>
        <dbReference type="PROSITE" id="PS51473"/>
    </source>
</evidence>
<dbReference type="ExpressionAtlas" id="K7N3C4">
    <property type="expression patterns" value="baseline and differential"/>
</dbReference>
<dbReference type="OrthoDB" id="1909574at2759"/>
<dbReference type="eggNOG" id="ENOG502QWDY">
    <property type="taxonomic scope" value="Eukaryota"/>
</dbReference>
<dbReference type="PANTHER" id="PTHR32099">
    <property type="entry name" value="CYSTEINE-RICH REPEAT SECRETORY PROTEIN"/>
    <property type="match status" value="1"/>
</dbReference>
<feature type="chain" id="PRO_5014582096" description="Gnk2-homologous domain-containing protein" evidence="4">
    <location>
        <begin position="30"/>
        <end position="281"/>
    </location>
</feature>
<evidence type="ECO:0000256" key="2">
    <source>
        <dbReference type="ARBA" id="ARBA00022737"/>
    </source>
</evidence>
<reference evidence="6 7" key="1">
    <citation type="journal article" date="2010" name="Nature">
        <title>Genome sequence of the palaeopolyploid soybean.</title>
        <authorList>
            <person name="Schmutz J."/>
            <person name="Cannon S.B."/>
            <person name="Schlueter J."/>
            <person name="Ma J."/>
            <person name="Mitros T."/>
            <person name="Nelson W."/>
            <person name="Hyten D.L."/>
            <person name="Song Q."/>
            <person name="Thelen J.J."/>
            <person name="Cheng J."/>
            <person name="Xu D."/>
            <person name="Hellsten U."/>
            <person name="May G.D."/>
            <person name="Yu Y."/>
            <person name="Sakurai T."/>
            <person name="Umezawa T."/>
            <person name="Bhattacharyya M.K."/>
            <person name="Sandhu D."/>
            <person name="Valliyodan B."/>
            <person name="Lindquist E."/>
            <person name="Peto M."/>
            <person name="Grant D."/>
            <person name="Shu S."/>
            <person name="Goodstein D."/>
            <person name="Barry K."/>
            <person name="Futrell-Griggs M."/>
            <person name="Abernathy B."/>
            <person name="Du J."/>
            <person name="Tian Z."/>
            <person name="Zhu L."/>
            <person name="Gill N."/>
            <person name="Joshi T."/>
            <person name="Libault M."/>
            <person name="Sethuraman A."/>
            <person name="Zhang X.-C."/>
            <person name="Shinozaki K."/>
            <person name="Nguyen H.T."/>
            <person name="Wing R.A."/>
            <person name="Cregan P."/>
            <person name="Specht J."/>
            <person name="Grimwood J."/>
            <person name="Rokhsar D."/>
            <person name="Stacey G."/>
            <person name="Shoemaker R.C."/>
            <person name="Jackson S.A."/>
        </authorList>
    </citation>
    <scope>NUCLEOTIDE SEQUENCE [LARGE SCALE GENOMIC DNA]</scope>
    <source>
        <strain evidence="7">cv. Williams 82</strain>
        <tissue evidence="6">Callus</tissue>
    </source>
</reference>
<dbReference type="InterPro" id="IPR002902">
    <property type="entry name" value="GNK2"/>
</dbReference>
<dbReference type="Proteomes" id="UP000008827">
    <property type="component" value="Chromosome 20"/>
</dbReference>
<sequence length="281" mass="31039">MIIPMAAVSCVFLFFLSCLFLKSISQASAQIMLTESCDNNSNGTYNTNLNTLLSTLSSNTEINYGFYNFSYGQNEDKVNAIGLCRGDLKPDECRSCLNDARSNLTVNCPNQEEEKEGILHLDKCMLRYSNRSIFSVMETSPTLYMWNSTNATDVDQFNQVLQNLMRTLTERAASGDSRRKYAEGSSSAPNFQTIHGLVQCTPDLSQQDCKQCLDRVAISQIPSCCNGKIMGGKVLTPSCNTRFETYRHLPSSKGNSDASRTVLLVAMAVLVVSVDLVLGFI</sequence>
<evidence type="ECO:0000256" key="1">
    <source>
        <dbReference type="ARBA" id="ARBA00022729"/>
    </source>
</evidence>
<dbReference type="Pfam" id="PF01657">
    <property type="entry name" value="Stress-antifung"/>
    <property type="match status" value="2"/>
</dbReference>
<gene>
    <name evidence="6" type="ORF">GLYMA_20G138000</name>
</gene>
<dbReference type="PROSITE" id="PS51473">
    <property type="entry name" value="GNK2"/>
    <property type="match status" value="2"/>
</dbReference>
<keyword evidence="8" id="KW-1185">Reference proteome</keyword>
<feature type="domain" description="Gnk2-homologous" evidence="5">
    <location>
        <begin position="27"/>
        <end position="133"/>
    </location>
</feature>
<keyword evidence="1 4" id="KW-0732">Signal</keyword>
<evidence type="ECO:0000256" key="3">
    <source>
        <dbReference type="SAM" id="Phobius"/>
    </source>
</evidence>
<dbReference type="FunFam" id="3.30.430.20:FF:000002">
    <property type="entry name" value="Cysteine-rich receptor-like protein kinase 10"/>
    <property type="match status" value="1"/>
</dbReference>
<dbReference type="EMBL" id="CM000853">
    <property type="protein sequence ID" value="KRG91170.1"/>
    <property type="molecule type" value="Genomic_DNA"/>
</dbReference>